<organism evidence="1 2">
    <name type="scientific">Heyndrickxia coagulans</name>
    <name type="common">Weizmannia coagulans</name>
    <dbReference type="NCBI Taxonomy" id="1398"/>
    <lineage>
        <taxon>Bacteria</taxon>
        <taxon>Bacillati</taxon>
        <taxon>Bacillota</taxon>
        <taxon>Bacilli</taxon>
        <taxon>Bacillales</taxon>
        <taxon>Bacillaceae</taxon>
        <taxon>Heyndrickxia</taxon>
    </lineage>
</organism>
<name>A0A150K8J4_HEYCO</name>
<gene>
    <name evidence="1" type="ORF">B4099_3492</name>
</gene>
<dbReference type="PATRIC" id="fig|1398.24.peg.2709"/>
<dbReference type="AlphaFoldDB" id="A0A150K8J4"/>
<sequence length="42" mass="5087">MHTPFLFAVLLQFLLYKYSIQILNILYDFFKKNHFSFFLPGA</sequence>
<reference evidence="1 2" key="1">
    <citation type="submission" date="2016-01" db="EMBL/GenBank/DDBJ databases">
        <title>Genome Sequences of Twelve Sporeforming Bacillus Species Isolated from Foods.</title>
        <authorList>
            <person name="Berendsen E.M."/>
            <person name="Wells-Bennik M.H."/>
            <person name="Krawcyk A.O."/>
            <person name="De Jong A."/>
            <person name="Holsappel S."/>
            <person name="Eijlander R.T."/>
            <person name="Kuipers O.P."/>
        </authorList>
    </citation>
    <scope>NUCLEOTIDE SEQUENCE [LARGE SCALE GENOMIC DNA]</scope>
    <source>
        <strain evidence="1 2">B4099</strain>
    </source>
</reference>
<accession>A0A150K8J4</accession>
<protein>
    <submittedName>
        <fullName evidence="1">Uncharacterized protein</fullName>
    </submittedName>
</protein>
<evidence type="ECO:0000313" key="1">
    <source>
        <dbReference type="EMBL" id="KYC65862.1"/>
    </source>
</evidence>
<comment type="caution">
    <text evidence="1">The sequence shown here is derived from an EMBL/GenBank/DDBJ whole genome shotgun (WGS) entry which is preliminary data.</text>
</comment>
<proteinExistence type="predicted"/>
<dbReference type="EMBL" id="LQYI01000085">
    <property type="protein sequence ID" value="KYC65862.1"/>
    <property type="molecule type" value="Genomic_DNA"/>
</dbReference>
<dbReference type="Proteomes" id="UP000075304">
    <property type="component" value="Unassembled WGS sequence"/>
</dbReference>
<evidence type="ECO:0000313" key="2">
    <source>
        <dbReference type="Proteomes" id="UP000075304"/>
    </source>
</evidence>